<dbReference type="AlphaFoldDB" id="A0A423TTH4"/>
<reference evidence="6 7" key="1">
    <citation type="submission" date="2018-04" db="EMBL/GenBank/DDBJ databases">
        <authorList>
            <person name="Zhang X."/>
            <person name="Yuan J."/>
            <person name="Li F."/>
            <person name="Xiang J."/>
        </authorList>
    </citation>
    <scope>NUCLEOTIDE SEQUENCE [LARGE SCALE GENOMIC DNA]</scope>
    <source>
        <tissue evidence="6">Muscle</tissue>
    </source>
</reference>
<evidence type="ECO:0000313" key="7">
    <source>
        <dbReference type="Proteomes" id="UP000283509"/>
    </source>
</evidence>
<dbReference type="InterPro" id="IPR036265">
    <property type="entry name" value="HIT-like_sf"/>
</dbReference>
<dbReference type="STRING" id="6689.A0A423TTH4"/>
<evidence type="ECO:0000259" key="5">
    <source>
        <dbReference type="Pfam" id="PF04677"/>
    </source>
</evidence>
<dbReference type="PANTHER" id="PTHR12072:SF4">
    <property type="entry name" value="CWF19-LIKE PROTEIN 1"/>
    <property type="match status" value="1"/>
</dbReference>
<dbReference type="Pfam" id="PF04676">
    <property type="entry name" value="CwfJ_C_2"/>
    <property type="match status" value="1"/>
</dbReference>
<dbReference type="FunFam" id="3.30.428.10:FF:000024">
    <property type="entry name" value="CWF19-like cell cycle control factor 1"/>
    <property type="match status" value="1"/>
</dbReference>
<dbReference type="OrthoDB" id="444325at2759"/>
<proteinExistence type="inferred from homology"/>
<reference evidence="6 7" key="2">
    <citation type="submission" date="2019-01" db="EMBL/GenBank/DDBJ databases">
        <title>The decoding of complex shrimp genome reveals the adaptation for benthos swimmer, frequently molting mechanism and breeding impact on genome.</title>
        <authorList>
            <person name="Sun Y."/>
            <person name="Gao Y."/>
            <person name="Yu Y."/>
        </authorList>
    </citation>
    <scope>NUCLEOTIDE SEQUENCE [LARGE SCALE GENOMIC DNA]</scope>
    <source>
        <tissue evidence="6">Muscle</tissue>
    </source>
</reference>
<dbReference type="GO" id="GO:0000398">
    <property type="term" value="P:mRNA splicing, via spliceosome"/>
    <property type="evidence" value="ECO:0007669"/>
    <property type="project" value="TreeGrafter"/>
</dbReference>
<evidence type="ECO:0000313" key="6">
    <source>
        <dbReference type="EMBL" id="ROT79755.1"/>
    </source>
</evidence>
<keyword evidence="7" id="KW-1185">Reference proteome</keyword>
<feature type="region of interest" description="Disordered" evidence="3">
    <location>
        <begin position="295"/>
        <end position="314"/>
    </location>
</feature>
<dbReference type="GO" id="GO:0061632">
    <property type="term" value="F:RNA lariat debranching enzyme activator activity"/>
    <property type="evidence" value="ECO:0007669"/>
    <property type="project" value="TreeGrafter"/>
</dbReference>
<organism evidence="6 7">
    <name type="scientific">Penaeus vannamei</name>
    <name type="common">Whiteleg shrimp</name>
    <name type="synonym">Litopenaeus vannamei</name>
    <dbReference type="NCBI Taxonomy" id="6689"/>
    <lineage>
        <taxon>Eukaryota</taxon>
        <taxon>Metazoa</taxon>
        <taxon>Ecdysozoa</taxon>
        <taxon>Arthropoda</taxon>
        <taxon>Crustacea</taxon>
        <taxon>Multicrustacea</taxon>
        <taxon>Malacostraca</taxon>
        <taxon>Eumalacostraca</taxon>
        <taxon>Eucarida</taxon>
        <taxon>Decapoda</taxon>
        <taxon>Dendrobranchiata</taxon>
        <taxon>Penaeoidea</taxon>
        <taxon>Penaeidae</taxon>
        <taxon>Penaeus</taxon>
    </lineage>
</organism>
<accession>A0A423TTH4</accession>
<name>A0A423TTH4_PENVA</name>
<gene>
    <name evidence="6" type="ORF">C7M84_001518</name>
</gene>
<evidence type="ECO:0000259" key="4">
    <source>
        <dbReference type="Pfam" id="PF04676"/>
    </source>
</evidence>
<feature type="compositionally biased region" description="Basic and acidic residues" evidence="3">
    <location>
        <begin position="303"/>
        <end position="313"/>
    </location>
</feature>
<dbReference type="Proteomes" id="UP000283509">
    <property type="component" value="Unassembled WGS sequence"/>
</dbReference>
<comment type="caution">
    <text evidence="6">The sequence shown here is derived from an EMBL/GenBank/DDBJ whole genome shotgun (WGS) entry which is preliminary data.</text>
</comment>
<feature type="domain" description="Cwf19-like C-terminal" evidence="5">
    <location>
        <begin position="317"/>
        <end position="426"/>
    </location>
</feature>
<dbReference type="InterPro" id="IPR040194">
    <property type="entry name" value="Cwf19-like"/>
</dbReference>
<dbReference type="SUPFAM" id="SSF54197">
    <property type="entry name" value="HIT-like"/>
    <property type="match status" value="1"/>
</dbReference>
<comment type="similarity">
    <text evidence="1">Belongs to the CWF19 family.</text>
</comment>
<dbReference type="Pfam" id="PF04677">
    <property type="entry name" value="CwfJ_C_1"/>
    <property type="match status" value="1"/>
</dbReference>
<evidence type="ECO:0000256" key="3">
    <source>
        <dbReference type="SAM" id="MobiDB-lite"/>
    </source>
</evidence>
<protein>
    <recommendedName>
        <fullName evidence="2">CWF19-like protein 1</fullName>
    </recommendedName>
</protein>
<dbReference type="PANTHER" id="PTHR12072">
    <property type="entry name" value="CWF19, CELL CYCLE CONTROL PROTEIN"/>
    <property type="match status" value="1"/>
</dbReference>
<dbReference type="EMBL" id="QCYY01001194">
    <property type="protein sequence ID" value="ROT79755.1"/>
    <property type="molecule type" value="Genomic_DNA"/>
</dbReference>
<evidence type="ECO:0000256" key="2">
    <source>
        <dbReference type="ARBA" id="ARBA00041007"/>
    </source>
</evidence>
<dbReference type="Gene3D" id="3.30.428.10">
    <property type="entry name" value="HIT-like"/>
    <property type="match status" value="1"/>
</dbReference>
<feature type="domain" description="Cwf19-like protein C-terminal" evidence="4">
    <location>
        <begin position="440"/>
        <end position="527"/>
    </location>
</feature>
<evidence type="ECO:0000256" key="1">
    <source>
        <dbReference type="ARBA" id="ARBA00006795"/>
    </source>
</evidence>
<sequence length="534" mass="60028">MADKVQKILVAGDVEGRFNQLFKRVTNVNQKNGPFSFLLCVGDFFGTDNSQWLPYKSGALKVPLTTYVLGPHVPGLSSNYPDLKGCELCENVIYLGPNGIYPCSSGLKIMYLSGRESEDKKKTDFSFIGDDIKSLETQCGSKQVIDILITGQWPKAVCNYAKKPEGCDPDDFGSAMISRLAFNIKPRYHFCGLEGKHYERLPYRNHKVLVESARPVTRFIGLAKVGNPEKLKWLYAFNITPGMHCTEAELNLQPADVTECPYSEAHLVNLSSQAKSQSSGAAQFFYNMNADFNDDGRGRKRKGGGDREFERKRMPPKPTGPCWFCLASPEVEKHLVVSVGEHVYLALAKGGLVPEHLLILPITHFQSTSDLDGDSRQEVEKFKGALRKMFKNKGKCIVFFERNYRTQHMQVQAIPVPGETLGDIKEAFMEVANENGIELDEIPKLSDIAQVAPPGTPFFYAELPSGEKLYHRVKKNFPLQFGREAVASPLILNTPERIDWRECKISQDQETELRNKIRAGFQPYDFTLEDDDDD</sequence>
<dbReference type="CDD" id="cd07380">
    <property type="entry name" value="MPP_CWF19_N"/>
    <property type="match status" value="1"/>
</dbReference>
<dbReference type="InterPro" id="IPR006767">
    <property type="entry name" value="Cwf19-like_C_dom-2"/>
</dbReference>
<dbReference type="InterPro" id="IPR006768">
    <property type="entry name" value="Cwf19-like_C_dom-1"/>
</dbReference>
<dbReference type="GO" id="GO:0071014">
    <property type="term" value="C:post-mRNA release spliceosomal complex"/>
    <property type="evidence" value="ECO:0007669"/>
    <property type="project" value="TreeGrafter"/>
</dbReference>